<feature type="domain" description="Beta-Casp" evidence="3">
    <location>
        <begin position="250"/>
        <end position="369"/>
    </location>
</feature>
<dbReference type="Gene3D" id="3.60.15.10">
    <property type="entry name" value="Ribonuclease Z/Hydroxyacylglutathione hydrolase-like"/>
    <property type="match status" value="1"/>
</dbReference>
<dbReference type="Pfam" id="PF10996">
    <property type="entry name" value="Beta-Casp"/>
    <property type="match status" value="1"/>
</dbReference>
<dbReference type="Proteomes" id="UP001143486">
    <property type="component" value="Unassembled WGS sequence"/>
</dbReference>
<reference evidence="4" key="1">
    <citation type="journal article" date="2014" name="Int. J. Syst. Evol. Microbiol.">
        <title>Complete genome sequence of Corynebacterium casei LMG S-19264T (=DSM 44701T), isolated from a smear-ripened cheese.</title>
        <authorList>
            <consortium name="US DOE Joint Genome Institute (JGI-PGF)"/>
            <person name="Walter F."/>
            <person name="Albersmeier A."/>
            <person name="Kalinowski J."/>
            <person name="Ruckert C."/>
        </authorList>
    </citation>
    <scope>NUCLEOTIDE SEQUENCE</scope>
    <source>
        <strain evidence="4">VKM B-1513</strain>
    </source>
</reference>
<dbReference type="InterPro" id="IPR011108">
    <property type="entry name" value="RMMBL"/>
</dbReference>
<accession>A0A9W6MPS0</accession>
<sequence length="455" mass="49437">MDMTLRFLGAAGTVTGSKFLLNTGPSSWLVDCGLFQGLKAMREKNWSGLEFDVADLTGVLLTHAHIDHSGYIPVLAKSGYRGPVYATDATVDLCKILLPDSGYLQEKDADFANRHGFSRHSPAEPLYTRKDAVDALKLFRSISFAKQTTLETGLTARFLPAGHILGASIIELGLPNKQRIVFSGDLGRLQSDTMLSPTLIDHADYLIIESTYGDRKHQHVDIEVELAAVICETAARGGTIIVPAFAVGRTQSLLHHIEKLKRRGAIPDLPIFLDSPMAINASELFCKHLDAHRLSDRECRDACGIATYVRTTEDSKALTTNRVPKIIISASGMATGGRVVHHIKNFASDPRNAILFTGFQAAGTRGRSIVDGAISVKIHGQNVPIRASVHNIDALSAHADADEILAWLRNFRAPPRRTFIVHGEPNASAALQARLSTELGWNCVIPSLGEEVSLT</sequence>
<dbReference type="GO" id="GO:0004521">
    <property type="term" value="F:RNA endonuclease activity"/>
    <property type="evidence" value="ECO:0007669"/>
    <property type="project" value="TreeGrafter"/>
</dbReference>
<reference evidence="4" key="2">
    <citation type="submission" date="2023-01" db="EMBL/GenBank/DDBJ databases">
        <authorList>
            <person name="Sun Q."/>
            <person name="Evtushenko L."/>
        </authorList>
    </citation>
    <scope>NUCLEOTIDE SEQUENCE</scope>
    <source>
        <strain evidence="4">VKM B-1513</strain>
    </source>
</reference>
<dbReference type="Pfam" id="PF12706">
    <property type="entry name" value="Lactamase_B_2"/>
    <property type="match status" value="1"/>
</dbReference>
<keyword evidence="5" id="KW-1185">Reference proteome</keyword>
<evidence type="ECO:0000313" key="4">
    <source>
        <dbReference type="EMBL" id="GLK53472.1"/>
    </source>
</evidence>
<gene>
    <name evidence="4" type="ORF">GCM10017621_29800</name>
</gene>
<protein>
    <submittedName>
        <fullName evidence="4">MBL fold metallo-hydrolase</fullName>
    </submittedName>
</protein>
<dbReference type="CDD" id="cd16295">
    <property type="entry name" value="TTHA0252-CPSF-like_MBL-fold"/>
    <property type="match status" value="1"/>
</dbReference>
<dbReference type="GO" id="GO:0016787">
    <property type="term" value="F:hydrolase activity"/>
    <property type="evidence" value="ECO:0007669"/>
    <property type="project" value="UniProtKB-KW"/>
</dbReference>
<dbReference type="EMBL" id="BSFE01000011">
    <property type="protein sequence ID" value="GLK53472.1"/>
    <property type="molecule type" value="Genomic_DNA"/>
</dbReference>
<comment type="caution">
    <text evidence="4">The sequence shown here is derived from an EMBL/GenBank/DDBJ whole genome shotgun (WGS) entry which is preliminary data.</text>
</comment>
<dbReference type="PANTHER" id="PTHR11203">
    <property type="entry name" value="CLEAVAGE AND POLYADENYLATION SPECIFICITY FACTOR FAMILY MEMBER"/>
    <property type="match status" value="1"/>
</dbReference>
<dbReference type="SUPFAM" id="SSF56281">
    <property type="entry name" value="Metallo-hydrolase/oxidoreductase"/>
    <property type="match status" value="1"/>
</dbReference>
<dbReference type="PANTHER" id="PTHR11203:SF37">
    <property type="entry name" value="INTEGRATOR COMPLEX SUBUNIT 11"/>
    <property type="match status" value="1"/>
</dbReference>
<evidence type="ECO:0000259" key="3">
    <source>
        <dbReference type="SMART" id="SM01027"/>
    </source>
</evidence>
<organism evidence="4 5">
    <name type="scientific">Maricaulis virginensis</name>
    <dbReference type="NCBI Taxonomy" id="144022"/>
    <lineage>
        <taxon>Bacteria</taxon>
        <taxon>Pseudomonadati</taxon>
        <taxon>Pseudomonadota</taxon>
        <taxon>Alphaproteobacteria</taxon>
        <taxon>Maricaulales</taxon>
        <taxon>Maricaulaceae</taxon>
        <taxon>Maricaulis</taxon>
    </lineage>
</organism>
<dbReference type="Gene3D" id="3.40.50.10890">
    <property type="match status" value="1"/>
</dbReference>
<dbReference type="Pfam" id="PF07521">
    <property type="entry name" value="RMMBL"/>
    <property type="match status" value="1"/>
</dbReference>
<dbReference type="InterPro" id="IPR022712">
    <property type="entry name" value="Beta_Casp"/>
</dbReference>
<dbReference type="SMART" id="SM00849">
    <property type="entry name" value="Lactamase_B"/>
    <property type="match status" value="1"/>
</dbReference>
<evidence type="ECO:0000256" key="1">
    <source>
        <dbReference type="ARBA" id="ARBA00022801"/>
    </source>
</evidence>
<dbReference type="SMART" id="SM01027">
    <property type="entry name" value="Beta-Casp"/>
    <property type="match status" value="1"/>
</dbReference>
<dbReference type="InterPro" id="IPR036866">
    <property type="entry name" value="RibonucZ/Hydroxyglut_hydro"/>
</dbReference>
<dbReference type="InterPro" id="IPR001279">
    <property type="entry name" value="Metallo-B-lactamas"/>
</dbReference>
<dbReference type="AlphaFoldDB" id="A0A9W6MPS0"/>
<evidence type="ECO:0000259" key="2">
    <source>
        <dbReference type="SMART" id="SM00849"/>
    </source>
</evidence>
<evidence type="ECO:0000313" key="5">
    <source>
        <dbReference type="Proteomes" id="UP001143486"/>
    </source>
</evidence>
<name>A0A9W6MPS0_9PROT</name>
<keyword evidence="1" id="KW-0378">Hydrolase</keyword>
<dbReference type="InterPro" id="IPR050698">
    <property type="entry name" value="MBL"/>
</dbReference>
<feature type="domain" description="Metallo-beta-lactamase" evidence="2">
    <location>
        <begin position="15"/>
        <end position="233"/>
    </location>
</feature>
<proteinExistence type="predicted"/>